<gene>
    <name evidence="1" type="ORF">AB6A40_003337</name>
</gene>
<proteinExistence type="predicted"/>
<name>A0ABD6E994_9BILA</name>
<dbReference type="EMBL" id="JBGFUD010001689">
    <property type="protein sequence ID" value="MFH4976628.1"/>
    <property type="molecule type" value="Genomic_DNA"/>
</dbReference>
<dbReference type="AlphaFoldDB" id="A0ABD6E994"/>
<organism evidence="1 2">
    <name type="scientific">Gnathostoma spinigerum</name>
    <dbReference type="NCBI Taxonomy" id="75299"/>
    <lineage>
        <taxon>Eukaryota</taxon>
        <taxon>Metazoa</taxon>
        <taxon>Ecdysozoa</taxon>
        <taxon>Nematoda</taxon>
        <taxon>Chromadorea</taxon>
        <taxon>Rhabditida</taxon>
        <taxon>Spirurina</taxon>
        <taxon>Gnathostomatomorpha</taxon>
        <taxon>Gnathostomatoidea</taxon>
        <taxon>Gnathostomatidae</taxon>
        <taxon>Gnathostoma</taxon>
    </lineage>
</organism>
<evidence type="ECO:0000313" key="1">
    <source>
        <dbReference type="EMBL" id="MFH4976628.1"/>
    </source>
</evidence>
<protein>
    <submittedName>
        <fullName evidence="1">Uncharacterized protein</fullName>
    </submittedName>
</protein>
<keyword evidence="2" id="KW-1185">Reference proteome</keyword>
<dbReference type="SUPFAM" id="SSF63829">
    <property type="entry name" value="Calcium-dependent phosphotriesterase"/>
    <property type="match status" value="1"/>
</dbReference>
<evidence type="ECO:0000313" key="2">
    <source>
        <dbReference type="Proteomes" id="UP001608902"/>
    </source>
</evidence>
<reference evidence="1 2" key="1">
    <citation type="submission" date="2024-08" db="EMBL/GenBank/DDBJ databases">
        <title>Gnathostoma spinigerum genome.</title>
        <authorList>
            <person name="Gonzalez-Bertolin B."/>
            <person name="Monzon S."/>
            <person name="Zaballos A."/>
            <person name="Jimenez P."/>
            <person name="Dekumyoy P."/>
            <person name="Varona S."/>
            <person name="Cuesta I."/>
            <person name="Sumanam S."/>
            <person name="Adisakwattana P."/>
            <person name="Gasser R.B."/>
            <person name="Hernandez-Gonzalez A."/>
            <person name="Young N.D."/>
            <person name="Perteguer M.J."/>
        </authorList>
    </citation>
    <scope>NUCLEOTIDE SEQUENCE [LARGE SCALE GENOMIC DNA]</scope>
    <source>
        <strain evidence="1">AL3</strain>
        <tissue evidence="1">Liver</tissue>
    </source>
</reference>
<accession>A0ABD6E994</accession>
<sequence>MAEESANTSNHQRLEEMFLHLTPRGAIVPYSVCIDEENSLWVAAKGGLFKFSSCGQQVLFERKNEFPKKISPYCQVLHLKRKIIYAFAEDKLGLTEFRIFNLNGDMEHEQFIDGKVVSLDISENGDIFMTKQPQGEDSIIYRATLDCPLDWEELISDDEWVYQALCVYDSKTLLASAVRAPVNMYSKQQLRWINIEKEEVAGKFSENGKEGSTIYFPRAIQRYHNDVLVLDKTGRILRFTRDSKFVGVAAKIDAYLGNGFTVENDQAVIVCSGIVIDRNNESICDDWVEKVSLAVEAS</sequence>
<dbReference type="Proteomes" id="UP001608902">
    <property type="component" value="Unassembled WGS sequence"/>
</dbReference>
<comment type="caution">
    <text evidence="1">The sequence shown here is derived from an EMBL/GenBank/DDBJ whole genome shotgun (WGS) entry which is preliminary data.</text>
</comment>